<feature type="compositionally biased region" description="Polar residues" evidence="1">
    <location>
        <begin position="240"/>
        <end position="251"/>
    </location>
</feature>
<dbReference type="EMBL" id="CALLCH030000002">
    <property type="protein sequence ID" value="CAI4211555.1"/>
    <property type="molecule type" value="Genomic_DNA"/>
</dbReference>
<protein>
    <submittedName>
        <fullName evidence="2">Uncharacterized protein</fullName>
    </submittedName>
</protein>
<feature type="region of interest" description="Disordered" evidence="1">
    <location>
        <begin position="175"/>
        <end position="339"/>
    </location>
</feature>
<keyword evidence="3" id="KW-1185">Reference proteome</keyword>
<gene>
    <name evidence="2" type="ORF">PPNO1_LOCUS1336</name>
</gene>
<feature type="compositionally biased region" description="Basic and acidic residues" evidence="1">
    <location>
        <begin position="256"/>
        <end position="271"/>
    </location>
</feature>
<proteinExistence type="predicted"/>
<evidence type="ECO:0000313" key="2">
    <source>
        <dbReference type="EMBL" id="CAI4211555.1"/>
    </source>
</evidence>
<dbReference type="OrthoDB" id="4203839at2759"/>
<feature type="compositionally biased region" description="Basic and acidic residues" evidence="1">
    <location>
        <begin position="200"/>
        <end position="217"/>
    </location>
</feature>
<accession>A0A9P1M7W6</accession>
<name>A0A9P1M7W6_9PEZI</name>
<sequence length="717" mass="81209">MKLQEMIHQHKIFLECREAQGMIVDAQHSIRRAPGMCSTLADDINSLLVKAGQKFNLAVKSIVEDWSELALENDEMKKSLSNWSKDNEARDEELRITHRQNFDLKCRLHSYKERSDALIHEAQKLVSMFDKLDVFGKDEDTFSERMNIVQTLVEQIRNKESLFALLDTADADSLCDEPEEKEVPQGAGILKNGKGSASNKYEDAEPEGHRRRDEPFRESYSAPEGIAGRYRPAMADPRKSQSQYDLRQPDQSLLRVPEKRTVRIEDPKDAENDPSAGRGGGNSGKTPPWAPAEKQRTTSAPKVTERPRTMPHRPATAAFEPGRATPEMNQQWQQGQSPRNFYHGPYGNHQFTGPAVREPGFHFYPEHFSPYANMAGNYGYNAPPPRRPGNPHHGGPYHGGNQRHNRPQTPGARRHNQHHNAGYGAPHKGSRRKNNNNNNNNKNGKTPPLDPAPLQVVRDLYKGLIQMCRGWVNSHAANPDTNVVHMLRATPVWTPLLSAYPGLNDAQAAAYVEVHIKDPVYRLFLITRVMLEYFIKRAWKWESWRRFDAETDARLGKLQEELNRAGPQLGFQRQQLFEAFGDLVEGVAGHEGYAEYRDRGCDRIGRELSIVLEPLLNAGTLVGRAFEELRLVAERGWEVGREMALARAQFTYRYPNTGDRFTTNSMSNLYPNRYAEELQAEHWRVALVASPAITCVKDTGGSIAAHDLFLADVLCMQ</sequence>
<evidence type="ECO:0000256" key="1">
    <source>
        <dbReference type="SAM" id="MobiDB-lite"/>
    </source>
</evidence>
<reference evidence="2" key="1">
    <citation type="submission" date="2022-11" db="EMBL/GenBank/DDBJ databases">
        <authorList>
            <person name="Scott C."/>
            <person name="Bruce N."/>
        </authorList>
    </citation>
    <scope>NUCLEOTIDE SEQUENCE</scope>
</reference>
<feature type="compositionally biased region" description="Polar residues" evidence="1">
    <location>
        <begin position="327"/>
        <end position="339"/>
    </location>
</feature>
<dbReference type="AlphaFoldDB" id="A0A9P1M7W6"/>
<organism evidence="2 3">
    <name type="scientific">Parascedosporium putredinis</name>
    <dbReference type="NCBI Taxonomy" id="1442378"/>
    <lineage>
        <taxon>Eukaryota</taxon>
        <taxon>Fungi</taxon>
        <taxon>Dikarya</taxon>
        <taxon>Ascomycota</taxon>
        <taxon>Pezizomycotina</taxon>
        <taxon>Sordariomycetes</taxon>
        <taxon>Hypocreomycetidae</taxon>
        <taxon>Microascales</taxon>
        <taxon>Microascaceae</taxon>
        <taxon>Parascedosporium</taxon>
    </lineage>
</organism>
<feature type="compositionally biased region" description="Basic residues" evidence="1">
    <location>
        <begin position="401"/>
        <end position="418"/>
    </location>
</feature>
<dbReference type="Proteomes" id="UP000838763">
    <property type="component" value="Unassembled WGS sequence"/>
</dbReference>
<evidence type="ECO:0000313" key="3">
    <source>
        <dbReference type="Proteomes" id="UP000838763"/>
    </source>
</evidence>
<feature type="region of interest" description="Disordered" evidence="1">
    <location>
        <begin position="379"/>
        <end position="453"/>
    </location>
</feature>
<comment type="caution">
    <text evidence="2">The sequence shown here is derived from an EMBL/GenBank/DDBJ whole genome shotgun (WGS) entry which is preliminary data.</text>
</comment>